<proteinExistence type="predicted"/>
<evidence type="ECO:0000313" key="1">
    <source>
        <dbReference type="EMBL" id="KKN74686.1"/>
    </source>
</evidence>
<name>A0A0F9VMG8_9ZZZZ</name>
<reference evidence="1" key="1">
    <citation type="journal article" date="2015" name="Nature">
        <title>Complex archaea that bridge the gap between prokaryotes and eukaryotes.</title>
        <authorList>
            <person name="Spang A."/>
            <person name="Saw J.H."/>
            <person name="Jorgensen S.L."/>
            <person name="Zaremba-Niedzwiedzka K."/>
            <person name="Martijn J."/>
            <person name="Lind A.E."/>
            <person name="van Eijk R."/>
            <person name="Schleper C."/>
            <person name="Guy L."/>
            <person name="Ettema T.J."/>
        </authorList>
    </citation>
    <scope>NUCLEOTIDE SEQUENCE</scope>
</reference>
<protein>
    <submittedName>
        <fullName evidence="1">Uncharacterized protein</fullName>
    </submittedName>
</protein>
<comment type="caution">
    <text evidence="1">The sequence shown here is derived from an EMBL/GenBank/DDBJ whole genome shotgun (WGS) entry which is preliminary data.</text>
</comment>
<sequence>MRNARKTPFILNLEKEDVQSDPFSEILEPENIVKASRRSMGISKATTLSECMPRLSQIAKETGKNLNNTSEFKECVVQMNAEKLKS</sequence>
<dbReference type="AlphaFoldDB" id="A0A0F9VMG8"/>
<organism evidence="1">
    <name type="scientific">marine sediment metagenome</name>
    <dbReference type="NCBI Taxonomy" id="412755"/>
    <lineage>
        <taxon>unclassified sequences</taxon>
        <taxon>metagenomes</taxon>
        <taxon>ecological metagenomes</taxon>
    </lineage>
</organism>
<dbReference type="EMBL" id="LAZR01000322">
    <property type="protein sequence ID" value="KKN74686.1"/>
    <property type="molecule type" value="Genomic_DNA"/>
</dbReference>
<gene>
    <name evidence="1" type="ORF">LCGC14_0388880</name>
</gene>
<accession>A0A0F9VMG8</accession>